<feature type="region of interest" description="Disordered" evidence="2">
    <location>
        <begin position="418"/>
        <end position="483"/>
    </location>
</feature>
<dbReference type="OrthoDB" id="43807at2759"/>
<organism evidence="3 4">
    <name type="scientific">Holothuria leucospilota</name>
    <name type="common">Black long sea cucumber</name>
    <name type="synonym">Mertensiothuria leucospilota</name>
    <dbReference type="NCBI Taxonomy" id="206669"/>
    <lineage>
        <taxon>Eukaryota</taxon>
        <taxon>Metazoa</taxon>
        <taxon>Echinodermata</taxon>
        <taxon>Eleutherozoa</taxon>
        <taxon>Echinozoa</taxon>
        <taxon>Holothuroidea</taxon>
        <taxon>Aspidochirotacea</taxon>
        <taxon>Aspidochirotida</taxon>
        <taxon>Holothuriidae</taxon>
        <taxon>Holothuria</taxon>
    </lineage>
</organism>
<feature type="compositionally biased region" description="Basic and acidic residues" evidence="2">
    <location>
        <begin position="977"/>
        <end position="989"/>
    </location>
</feature>
<gene>
    <name evidence="3" type="ORF">HOLleu_36113</name>
</gene>
<name>A0A9Q0YJA2_HOLLE</name>
<feature type="compositionally biased region" description="Polar residues" evidence="2">
    <location>
        <begin position="1149"/>
        <end position="1160"/>
    </location>
</feature>
<feature type="compositionally biased region" description="Polar residues" evidence="2">
    <location>
        <begin position="282"/>
        <end position="300"/>
    </location>
</feature>
<feature type="compositionally biased region" description="Acidic residues" evidence="2">
    <location>
        <begin position="907"/>
        <end position="934"/>
    </location>
</feature>
<sequence>MASIIKNQIIKHLSKFTKNLSQDKIGLSTLKGEGSLTNLELDEEVLMEVLDLPSWIVISKAVCNRVNVKIPWTKLKTHPICIYLDEVVLEMKTCRELRTPSNSSGKSSHQMPSAPSKYGYAEKVLDGMYVHVNNISGTFLSDTFRGDIQISQLLLQSTTPDWKPANLRATRLNLQEEGDVITFKQVEWSTVRIIVDAIETKLTGTASTPIRLITNQGHVRITIKKRVSDCGLVASKLQVLLDDILLVLTDSQLKAVILHFRSLSPVIQKATAQSKARAAEKGQTSGSSKSAQDISNISGGAGRNSSEYQYLQIVKKHDVVETSYHFLTRHVDLHLCDELNRKDTESFDRRIEGGSMQVSLQGLSLDYYPYHSAGSTRTHWNFFDESFETSETWIHSILAHFKQQYSAARREIDKLQKETKTNHVPSTNQSSSTNTPAEKPVTAEGTNTPTRTSSSKVKSSTAKGQDSKHPLKTGPIQQQQSQTLQQRKAVKLMSHCMIIRVQGFKFSSVATAAKMQRSDSEGVIHLLMSDKKTFCLPDDVPSIHVEYTSFYFPNELDFPVPSPIMFIQCNPLVFYLDVMTILWLNQFCFNILQTLPDLEELSPASNDEGQDHTDIRLDALMPKIIIPSELEFIKPDQPDRPQQLQIQISRLTATNCRIGNSLNRPTLSKLLQSLNKHKLTMDSSTFPGSENDIQLVPQLFWKHAFEPNFYTPRVLAAYRDKTLIGNGAIPQGTDPEPTHLPKLKTYSFRTDSCDDIWGVEVDQIWGEFTGVPSTTDRPVPFVEPVPLQVWFSWPPKQPNHSMDVNTGEKTPSSKSDDLGDLHALLQLSKPVHAILNHYQFLFLMRLQNSLKQLATDLEKDQLLFSKKAPTISSQVIAVECPSVTVSLLLPEQPSPESEDVLNSTMIPDEEPGAMEDGDPGAIEDGDPGAIEDGDPGAIEDTSSKENGGLTSRGSFNSQVQDEKVSNSDLASVESDGVTDKGLADTDHMGSENNFSGNNGSPGVSFVAENVSNEDRTGSSDPELHRSQSEASNLASKEETRSRRATSPMLDRSTLQVQAERKLTASSAEDLPIHISESRSSLNSSTSMQLSTLLLKSNSSASLDDLALKEDSDLLSVDSDSSDGFPFVNRRDDPRGSSLDVGSESGFGSELSQSTLPGQKDNSANNGSINNVNESSAKILTATDFSNNPFKLKNVSLVRATLHDLSAGVLLIGKDFSVKAAVQNIAKSEDGNIDFDVFMGRFDSGDQKQECEVPVPELSAGSGPVALLRFDSGPSAEKLCETAEERGYVQLKARNINVDVLQTTISHVTGIVQDELKSPPMPLSIVIKDSHVNLIDNVPPAYPTNTEGSDPLPLRIPSLHVFRSPDGVFHLEGISSTGSSVVNQSKFEDGIELEQSDVENENNQLRQRVKMMEEAMEVLEHERISLMSTLEHLQEELLTSDRQKDELLYKLNELRRKTDLGK</sequence>
<feature type="region of interest" description="Disordered" evidence="2">
    <location>
        <begin position="277"/>
        <end position="300"/>
    </location>
</feature>
<evidence type="ECO:0000313" key="3">
    <source>
        <dbReference type="EMBL" id="KAJ8023623.1"/>
    </source>
</evidence>
<dbReference type="PANTHER" id="PTHR22774">
    <property type="entry name" value="CHOREIN N-TERMINAL DOMAIN-CONTAINING PROTEIN"/>
    <property type="match status" value="1"/>
</dbReference>
<accession>A0A9Q0YJA2</accession>
<feature type="compositionally biased region" description="Low complexity" evidence="2">
    <location>
        <begin position="990"/>
        <end position="1004"/>
    </location>
</feature>
<dbReference type="Proteomes" id="UP001152320">
    <property type="component" value="Chromosome 19"/>
</dbReference>
<feature type="region of interest" description="Disordered" evidence="2">
    <location>
        <begin position="890"/>
        <end position="1053"/>
    </location>
</feature>
<dbReference type="Pfam" id="PF24917">
    <property type="entry name" value="BLTP3A_B"/>
    <property type="match status" value="2"/>
</dbReference>
<dbReference type="PANTHER" id="PTHR22774:SF11">
    <property type="entry name" value="CHOREIN N-TERMINAL DOMAIN-CONTAINING PROTEIN"/>
    <property type="match status" value="1"/>
</dbReference>
<protein>
    <submittedName>
        <fullName evidence="3">UHRF1-binding protein 1-like</fullName>
    </submittedName>
</protein>
<evidence type="ECO:0000313" key="4">
    <source>
        <dbReference type="Proteomes" id="UP001152320"/>
    </source>
</evidence>
<feature type="compositionally biased region" description="Polar residues" evidence="2">
    <location>
        <begin position="944"/>
        <end position="959"/>
    </location>
</feature>
<feature type="compositionally biased region" description="Basic and acidic residues" evidence="2">
    <location>
        <begin position="1012"/>
        <end position="1027"/>
    </location>
</feature>
<proteinExistence type="predicted"/>
<evidence type="ECO:0000256" key="1">
    <source>
        <dbReference type="SAM" id="Coils"/>
    </source>
</evidence>
<feature type="compositionally biased region" description="Low complexity" evidence="2">
    <location>
        <begin position="450"/>
        <end position="463"/>
    </location>
</feature>
<evidence type="ECO:0000256" key="2">
    <source>
        <dbReference type="SAM" id="MobiDB-lite"/>
    </source>
</evidence>
<keyword evidence="1" id="KW-0175">Coiled coil</keyword>
<comment type="caution">
    <text evidence="3">The sequence shown here is derived from an EMBL/GenBank/DDBJ whole genome shotgun (WGS) entry which is preliminary data.</text>
</comment>
<feature type="coiled-coil region" evidence="1">
    <location>
        <begin position="1387"/>
        <end position="1435"/>
    </location>
</feature>
<dbReference type="EMBL" id="JAIZAY010000019">
    <property type="protein sequence ID" value="KAJ8023623.1"/>
    <property type="molecule type" value="Genomic_DNA"/>
</dbReference>
<reference evidence="3" key="1">
    <citation type="submission" date="2021-10" db="EMBL/GenBank/DDBJ databases">
        <title>Tropical sea cucumber genome reveals ecological adaptation and Cuvierian tubules defense mechanism.</title>
        <authorList>
            <person name="Chen T."/>
        </authorList>
    </citation>
    <scope>NUCLEOTIDE SEQUENCE</scope>
    <source>
        <strain evidence="3">Nanhai2018</strain>
        <tissue evidence="3">Muscle</tissue>
    </source>
</reference>
<dbReference type="InterPro" id="IPR026728">
    <property type="entry name" value="BLTP3A/B"/>
</dbReference>
<keyword evidence="4" id="KW-1185">Reference proteome</keyword>
<feature type="region of interest" description="Disordered" evidence="2">
    <location>
        <begin position="1117"/>
        <end position="1169"/>
    </location>
</feature>
<feature type="compositionally biased region" description="Low complexity" evidence="2">
    <location>
        <begin position="426"/>
        <end position="435"/>
    </location>
</feature>